<dbReference type="InterPro" id="IPR029063">
    <property type="entry name" value="SAM-dependent_MTases_sf"/>
</dbReference>
<dbReference type="EMBL" id="FOXD01000003">
    <property type="protein sequence ID" value="SFP18010.1"/>
    <property type="molecule type" value="Genomic_DNA"/>
</dbReference>
<dbReference type="InterPro" id="IPR002941">
    <property type="entry name" value="DNA_methylase_N4/N6"/>
</dbReference>
<reference evidence="7" key="1">
    <citation type="submission" date="2016-10" db="EMBL/GenBank/DDBJ databases">
        <authorList>
            <person name="Varghese N."/>
            <person name="Submissions S."/>
        </authorList>
    </citation>
    <scope>NUCLEOTIDE SEQUENCE [LARGE SCALE GENOMIC DNA]</scope>
    <source>
        <strain evidence="7">S7</strain>
    </source>
</reference>
<organism evidence="6 7">
    <name type="scientific">Salibacterium halotolerans</name>
    <dbReference type="NCBI Taxonomy" id="1884432"/>
    <lineage>
        <taxon>Bacteria</taxon>
        <taxon>Bacillati</taxon>
        <taxon>Bacillota</taxon>
        <taxon>Bacilli</taxon>
        <taxon>Bacillales</taxon>
        <taxon>Bacillaceae</taxon>
    </lineage>
</organism>
<feature type="domain" description="DNA methylase N-4/N-6" evidence="5">
    <location>
        <begin position="25"/>
        <end position="234"/>
    </location>
</feature>
<dbReference type="STRING" id="1884432.SAMN05518683_10335"/>
<keyword evidence="2 6" id="KW-0808">Transferase</keyword>
<evidence type="ECO:0000313" key="6">
    <source>
        <dbReference type="EMBL" id="SFP18010.1"/>
    </source>
</evidence>
<keyword evidence="1 6" id="KW-0489">Methyltransferase</keyword>
<keyword evidence="3" id="KW-0680">Restriction system</keyword>
<dbReference type="Pfam" id="PF01555">
    <property type="entry name" value="N6_N4_Mtase"/>
    <property type="match status" value="1"/>
</dbReference>
<dbReference type="AlphaFoldDB" id="A0A1I5N8I7"/>
<proteinExistence type="inferred from homology"/>
<dbReference type="GO" id="GO:0009307">
    <property type="term" value="P:DNA restriction-modification system"/>
    <property type="evidence" value="ECO:0007669"/>
    <property type="project" value="UniProtKB-KW"/>
</dbReference>
<dbReference type="Proteomes" id="UP000198892">
    <property type="component" value="Unassembled WGS sequence"/>
</dbReference>
<dbReference type="RefSeq" id="WP_093335200.1">
    <property type="nucleotide sequence ID" value="NZ_FOXD01000003.1"/>
</dbReference>
<evidence type="ECO:0000256" key="1">
    <source>
        <dbReference type="ARBA" id="ARBA00022603"/>
    </source>
</evidence>
<evidence type="ECO:0000313" key="7">
    <source>
        <dbReference type="Proteomes" id="UP000198892"/>
    </source>
</evidence>
<dbReference type="GO" id="GO:0003677">
    <property type="term" value="F:DNA binding"/>
    <property type="evidence" value="ECO:0007669"/>
    <property type="project" value="InterPro"/>
</dbReference>
<dbReference type="GO" id="GO:0008170">
    <property type="term" value="F:N-methyltransferase activity"/>
    <property type="evidence" value="ECO:0007669"/>
    <property type="project" value="InterPro"/>
</dbReference>
<dbReference type="EC" id="2.1.1.-" evidence="4"/>
<name>A0A1I5N8I7_9BACI</name>
<protein>
    <recommendedName>
        <fullName evidence="4">Methyltransferase</fullName>
        <ecNumber evidence="4">2.1.1.-</ecNumber>
    </recommendedName>
</protein>
<sequence>MTIQPNTIYNMECIEGMKQIPDNSIDMILCDLPYGTTHCKWDEIIPFDQLWEQYKRVIKDRGAIVLTASQPFTSKLVASNMSWFRYEWIWKKGKHTTGFQNAKRMPLKNHENICVFYKKLPTYNPQGLLPLVKVKRKKRKSTGGIFKEDDQSLMKDHTTTHTNYPKSIVDFSRDKNTFHPTQKPLLLFEYLIKTYTNRGDTVLDNCMGAFTTAVAADNTRRNWIGFELDKEYCHEGLRRINENRHDLGMPEVRITE</sequence>
<dbReference type="OrthoDB" id="9800801at2"/>
<dbReference type="PRINTS" id="PR00508">
    <property type="entry name" value="S21N4MTFRASE"/>
</dbReference>
<evidence type="ECO:0000256" key="3">
    <source>
        <dbReference type="ARBA" id="ARBA00022747"/>
    </source>
</evidence>
<gene>
    <name evidence="6" type="ORF">SAMN05518683_10335</name>
</gene>
<evidence type="ECO:0000256" key="4">
    <source>
        <dbReference type="RuleBase" id="RU362026"/>
    </source>
</evidence>
<dbReference type="InterPro" id="IPR001091">
    <property type="entry name" value="RM_Methyltransferase"/>
</dbReference>
<comment type="similarity">
    <text evidence="4">Belongs to the N(4)/N(6)-methyltransferase family.</text>
</comment>
<keyword evidence="7" id="KW-1185">Reference proteome</keyword>
<dbReference type="SUPFAM" id="SSF53335">
    <property type="entry name" value="S-adenosyl-L-methionine-dependent methyltransferases"/>
    <property type="match status" value="1"/>
</dbReference>
<evidence type="ECO:0000259" key="5">
    <source>
        <dbReference type="Pfam" id="PF01555"/>
    </source>
</evidence>
<accession>A0A1I5N8I7</accession>
<dbReference type="GO" id="GO:0032259">
    <property type="term" value="P:methylation"/>
    <property type="evidence" value="ECO:0007669"/>
    <property type="project" value="UniProtKB-KW"/>
</dbReference>
<dbReference type="Gene3D" id="3.40.50.150">
    <property type="entry name" value="Vaccinia Virus protein VP39"/>
    <property type="match status" value="1"/>
</dbReference>
<evidence type="ECO:0000256" key="2">
    <source>
        <dbReference type="ARBA" id="ARBA00022679"/>
    </source>
</evidence>